<comment type="subcellular location">
    <subcellularLocation>
        <location evidence="1">Cell membrane</location>
        <topology evidence="1">Multi-pass membrane protein</topology>
    </subcellularLocation>
</comment>
<sequence>MLALFKDQPRAFQMIFMLEIWERFGYYTVQGILVLYFVRFIGMSEAEAYYASGAFFALVYGLIAVGGYLGDKVLGTRRTLVLGLFTLAAGYLSLALAGKSEVYYALGLICVGNGLFKANPSSLLAKCYQENDPRLHSGFTLYYMAINLGSTCALLAGPALAANYGYFYAFFLSFVGLVLGIANYWFQREYARAIPTASDHKSISAAGWIIVFLGIAAATVAAAYLLSHITIARLLLWLISVSILLMYINYMRFENRADVAKMIVALVLMVEGVAFFTLYQQMPTSLNLFAVNNVHPEILGISLDPQSYQAFNPIWIITLSPVLAWFYKKLDQNGIRFPIAYKFAAGMLCCGISFTLLYFARFYHNENWLVSPWWLVASYLFQSAGELLVSALGLAMVAELVPRHIAGFVMGMWLLTTAIAGFIGAWVASLTALPSNTQPGMESLMLYTKVFLGIGLITLAFAFVMILGARFLQRLLPEMA</sequence>
<keyword evidence="5" id="KW-0653">Protein transport</keyword>
<keyword evidence="10" id="KW-1185">Reference proteome</keyword>
<organism evidence="9 10">
    <name type="scientific">Legionella dresdenensis</name>
    <dbReference type="NCBI Taxonomy" id="450200"/>
    <lineage>
        <taxon>Bacteria</taxon>
        <taxon>Pseudomonadati</taxon>
        <taxon>Pseudomonadota</taxon>
        <taxon>Gammaproteobacteria</taxon>
        <taxon>Legionellales</taxon>
        <taxon>Legionellaceae</taxon>
        <taxon>Legionella</taxon>
    </lineage>
</organism>
<dbReference type="Pfam" id="PF00854">
    <property type="entry name" value="PTR2"/>
    <property type="match status" value="1"/>
</dbReference>
<feature type="transmembrane region" description="Helical" evidence="8">
    <location>
        <begin position="24"/>
        <end position="42"/>
    </location>
</feature>
<accession>A0ABV8CHM5</accession>
<feature type="transmembrane region" description="Helical" evidence="8">
    <location>
        <begin position="450"/>
        <end position="472"/>
    </location>
</feature>
<dbReference type="InterPro" id="IPR050171">
    <property type="entry name" value="MFS_Transporters"/>
</dbReference>
<evidence type="ECO:0000256" key="8">
    <source>
        <dbReference type="SAM" id="Phobius"/>
    </source>
</evidence>
<dbReference type="SUPFAM" id="SSF103473">
    <property type="entry name" value="MFS general substrate transporter"/>
    <property type="match status" value="1"/>
</dbReference>
<protein>
    <submittedName>
        <fullName evidence="9">Oligopeptide:H+ symporter</fullName>
    </submittedName>
</protein>
<evidence type="ECO:0000256" key="1">
    <source>
        <dbReference type="ARBA" id="ARBA00004651"/>
    </source>
</evidence>
<feature type="transmembrane region" description="Helical" evidence="8">
    <location>
        <begin position="80"/>
        <end position="96"/>
    </location>
</feature>
<dbReference type="Proteomes" id="UP001595758">
    <property type="component" value="Unassembled WGS sequence"/>
</dbReference>
<feature type="transmembrane region" description="Helical" evidence="8">
    <location>
        <begin position="372"/>
        <end position="398"/>
    </location>
</feature>
<dbReference type="InterPro" id="IPR005279">
    <property type="entry name" value="Dipep/tripep_permease"/>
</dbReference>
<evidence type="ECO:0000256" key="6">
    <source>
        <dbReference type="ARBA" id="ARBA00022989"/>
    </source>
</evidence>
<keyword evidence="2" id="KW-0813">Transport</keyword>
<dbReference type="CDD" id="cd17346">
    <property type="entry name" value="MFS_DtpA_like"/>
    <property type="match status" value="1"/>
</dbReference>
<dbReference type="Gene3D" id="1.20.1250.20">
    <property type="entry name" value="MFS general substrate transporter like domains"/>
    <property type="match status" value="1"/>
</dbReference>
<evidence type="ECO:0000313" key="9">
    <source>
        <dbReference type="EMBL" id="MFC3909726.1"/>
    </source>
</evidence>
<reference evidence="10" key="1">
    <citation type="journal article" date="2019" name="Int. J. Syst. Evol. Microbiol.">
        <title>The Global Catalogue of Microorganisms (GCM) 10K type strain sequencing project: providing services to taxonomists for standard genome sequencing and annotation.</title>
        <authorList>
            <consortium name="The Broad Institute Genomics Platform"/>
            <consortium name="The Broad Institute Genome Sequencing Center for Infectious Disease"/>
            <person name="Wu L."/>
            <person name="Ma J."/>
        </authorList>
    </citation>
    <scope>NUCLEOTIDE SEQUENCE [LARGE SCALE GENOMIC DNA]</scope>
    <source>
        <strain evidence="10">CCUG 59858</strain>
    </source>
</reference>
<dbReference type="InterPro" id="IPR036259">
    <property type="entry name" value="MFS_trans_sf"/>
</dbReference>
<keyword evidence="6 8" id="KW-1133">Transmembrane helix</keyword>
<feature type="transmembrane region" description="Helical" evidence="8">
    <location>
        <begin position="405"/>
        <end position="430"/>
    </location>
</feature>
<evidence type="ECO:0000256" key="4">
    <source>
        <dbReference type="ARBA" id="ARBA00022692"/>
    </source>
</evidence>
<evidence type="ECO:0000256" key="2">
    <source>
        <dbReference type="ARBA" id="ARBA00022448"/>
    </source>
</evidence>
<feature type="transmembrane region" description="Helical" evidence="8">
    <location>
        <begin position="339"/>
        <end position="360"/>
    </location>
</feature>
<feature type="transmembrane region" description="Helical" evidence="8">
    <location>
        <begin position="231"/>
        <end position="250"/>
    </location>
</feature>
<gene>
    <name evidence="9" type="ORF">ACFORL_11660</name>
</gene>
<dbReference type="InterPro" id="IPR000109">
    <property type="entry name" value="POT_fam"/>
</dbReference>
<keyword evidence="5" id="KW-0571">Peptide transport</keyword>
<feature type="transmembrane region" description="Helical" evidence="8">
    <location>
        <begin position="48"/>
        <end position="68"/>
    </location>
</feature>
<evidence type="ECO:0000256" key="3">
    <source>
        <dbReference type="ARBA" id="ARBA00022475"/>
    </source>
</evidence>
<keyword evidence="4 8" id="KW-0812">Transmembrane</keyword>
<evidence type="ECO:0000256" key="7">
    <source>
        <dbReference type="ARBA" id="ARBA00023136"/>
    </source>
</evidence>
<dbReference type="EMBL" id="JBHSAB010000029">
    <property type="protein sequence ID" value="MFC3909726.1"/>
    <property type="molecule type" value="Genomic_DNA"/>
</dbReference>
<proteinExistence type="predicted"/>
<evidence type="ECO:0000313" key="10">
    <source>
        <dbReference type="Proteomes" id="UP001595758"/>
    </source>
</evidence>
<dbReference type="NCBIfam" id="TIGR00924">
    <property type="entry name" value="yjdL_sub1_fam"/>
    <property type="match status" value="1"/>
</dbReference>
<dbReference type="PANTHER" id="PTHR23517:SF15">
    <property type="entry name" value="PROTON-DEPENDENT OLIGOPEPTIDE FAMILY TRANSPORT PROTEIN"/>
    <property type="match status" value="1"/>
</dbReference>
<dbReference type="RefSeq" id="WP_382344218.1">
    <property type="nucleotide sequence ID" value="NZ_JBHSAB010000029.1"/>
</dbReference>
<feature type="transmembrane region" description="Helical" evidence="8">
    <location>
        <begin position="310"/>
        <end position="327"/>
    </location>
</feature>
<feature type="transmembrane region" description="Helical" evidence="8">
    <location>
        <begin position="166"/>
        <end position="186"/>
    </location>
</feature>
<dbReference type="PANTHER" id="PTHR23517">
    <property type="entry name" value="RESISTANCE PROTEIN MDTM, PUTATIVE-RELATED-RELATED"/>
    <property type="match status" value="1"/>
</dbReference>
<keyword evidence="7 8" id="KW-0472">Membrane</keyword>
<feature type="transmembrane region" description="Helical" evidence="8">
    <location>
        <begin position="102"/>
        <end position="118"/>
    </location>
</feature>
<feature type="transmembrane region" description="Helical" evidence="8">
    <location>
        <begin position="262"/>
        <end position="279"/>
    </location>
</feature>
<feature type="transmembrane region" description="Helical" evidence="8">
    <location>
        <begin position="206"/>
        <end position="225"/>
    </location>
</feature>
<keyword evidence="3" id="KW-1003">Cell membrane</keyword>
<evidence type="ECO:0000256" key="5">
    <source>
        <dbReference type="ARBA" id="ARBA00022856"/>
    </source>
</evidence>
<comment type="caution">
    <text evidence="9">The sequence shown here is derived from an EMBL/GenBank/DDBJ whole genome shotgun (WGS) entry which is preliminary data.</text>
</comment>
<name>A0ABV8CHM5_9GAMM</name>
<feature type="transmembrane region" description="Helical" evidence="8">
    <location>
        <begin position="139"/>
        <end position="160"/>
    </location>
</feature>